<dbReference type="PANTHER" id="PTHR11662:SF72">
    <property type="entry name" value="MAJOR FACILITATOR SUPERFAMILY (MFS) PROFILE DOMAIN-CONTAINING PROTEIN"/>
    <property type="match status" value="1"/>
</dbReference>
<keyword evidence="2 5" id="KW-0812">Transmembrane</keyword>
<dbReference type="InterPro" id="IPR036259">
    <property type="entry name" value="MFS_trans_sf"/>
</dbReference>
<feature type="transmembrane region" description="Helical" evidence="5">
    <location>
        <begin position="279"/>
        <end position="304"/>
    </location>
</feature>
<evidence type="ECO:0000256" key="3">
    <source>
        <dbReference type="ARBA" id="ARBA00022989"/>
    </source>
</evidence>
<keyword evidence="8" id="KW-1185">Reference proteome</keyword>
<dbReference type="InParanoid" id="G0PMU1"/>
<keyword evidence="3 5" id="KW-1133">Transmembrane helix</keyword>
<dbReference type="PROSITE" id="PS50850">
    <property type="entry name" value="MFS"/>
    <property type="match status" value="1"/>
</dbReference>
<feature type="transmembrane region" description="Helical" evidence="5">
    <location>
        <begin position="218"/>
        <end position="237"/>
    </location>
</feature>
<evidence type="ECO:0000313" key="7">
    <source>
        <dbReference type="EMBL" id="EGT38658.1"/>
    </source>
</evidence>
<dbReference type="InterPro" id="IPR050382">
    <property type="entry name" value="MFS_Na/Anion_cotransporter"/>
</dbReference>
<reference evidence="8" key="1">
    <citation type="submission" date="2011-07" db="EMBL/GenBank/DDBJ databases">
        <authorList>
            <consortium name="Caenorhabditis brenneri Sequencing and Analysis Consortium"/>
            <person name="Wilson R.K."/>
        </authorList>
    </citation>
    <scope>NUCLEOTIDE SEQUENCE [LARGE SCALE GENOMIC DNA]</scope>
    <source>
        <strain evidence="8">PB2801</strain>
    </source>
</reference>
<evidence type="ECO:0000256" key="1">
    <source>
        <dbReference type="ARBA" id="ARBA00004141"/>
    </source>
</evidence>
<dbReference type="Gene3D" id="1.20.1250.20">
    <property type="entry name" value="MFS general substrate transporter like domains"/>
    <property type="match status" value="2"/>
</dbReference>
<evidence type="ECO:0000256" key="5">
    <source>
        <dbReference type="SAM" id="Phobius"/>
    </source>
</evidence>
<feature type="transmembrane region" description="Helical" evidence="5">
    <location>
        <begin position="462"/>
        <end position="480"/>
    </location>
</feature>
<feature type="transmembrane region" description="Helical" evidence="5">
    <location>
        <begin position="397"/>
        <end position="417"/>
    </location>
</feature>
<feature type="transmembrane region" description="Helical" evidence="5">
    <location>
        <begin position="371"/>
        <end position="390"/>
    </location>
</feature>
<accession>G0PMU1</accession>
<dbReference type="HOGENOM" id="CLU_001265_5_0_1"/>
<dbReference type="OrthoDB" id="2985014at2759"/>
<evidence type="ECO:0000256" key="4">
    <source>
        <dbReference type="ARBA" id="ARBA00023136"/>
    </source>
</evidence>
<evidence type="ECO:0000256" key="2">
    <source>
        <dbReference type="ARBA" id="ARBA00022692"/>
    </source>
</evidence>
<feature type="transmembrane region" description="Helical" evidence="5">
    <location>
        <begin position="155"/>
        <end position="179"/>
    </location>
</feature>
<evidence type="ECO:0000259" key="6">
    <source>
        <dbReference type="PROSITE" id="PS50850"/>
    </source>
</evidence>
<dbReference type="PANTHER" id="PTHR11662">
    <property type="entry name" value="SOLUTE CARRIER FAMILY 17"/>
    <property type="match status" value="1"/>
</dbReference>
<keyword evidence="4 5" id="KW-0472">Membrane</keyword>
<gene>
    <name evidence="7" type="ORF">CAEBREN_30839</name>
</gene>
<evidence type="ECO:0000313" key="8">
    <source>
        <dbReference type="Proteomes" id="UP000008068"/>
    </source>
</evidence>
<dbReference type="InterPro" id="IPR005829">
    <property type="entry name" value="Sugar_transporter_CS"/>
</dbReference>
<dbReference type="AlphaFoldDB" id="G0PMU1"/>
<dbReference type="FunFam" id="1.20.1250.20:FF:000355">
    <property type="entry name" value="SLC (SoLute Carrier) homolog"/>
    <property type="match status" value="1"/>
</dbReference>
<organism evidence="8">
    <name type="scientific">Caenorhabditis brenneri</name>
    <name type="common">Nematode worm</name>
    <dbReference type="NCBI Taxonomy" id="135651"/>
    <lineage>
        <taxon>Eukaryota</taxon>
        <taxon>Metazoa</taxon>
        <taxon>Ecdysozoa</taxon>
        <taxon>Nematoda</taxon>
        <taxon>Chromadorea</taxon>
        <taxon>Rhabditida</taxon>
        <taxon>Rhabditina</taxon>
        <taxon>Rhabditomorpha</taxon>
        <taxon>Rhabditoidea</taxon>
        <taxon>Rhabditidae</taxon>
        <taxon>Peloderinae</taxon>
        <taxon>Caenorhabditis</taxon>
    </lineage>
</organism>
<dbReference type="Proteomes" id="UP000008068">
    <property type="component" value="Unassembled WGS sequence"/>
</dbReference>
<dbReference type="InterPro" id="IPR011701">
    <property type="entry name" value="MFS"/>
</dbReference>
<feature type="domain" description="Major facilitator superfamily (MFS) profile" evidence="6">
    <location>
        <begin position="17"/>
        <end position="488"/>
    </location>
</feature>
<sequence>MSTSCDLWSVRSVRLRVAVAIALALTIEGLMRSNLNMAVVCMLNSTALTDGKPIISSLNTSSVDRSSPSCPLLKFGDVKSVEHKGTIFWTSHDRAIIFASFYAGGLAATLASEVLNRYIGATKSVLYGGIANVVGTFLTPFVASQTNFGTLPIILLRFVMGFGQGVLWPCMMVLVGQWFPATEKSTALAIATTGNQLSVIIAMFVTAELCQLPWGWPMAFHVYAICGIVMCLIWYLVVYDSPCHADHKLSKEELQYITTERQKTRGHKPNWAALLRSPAVWAIAASSFAHNYVTVGTITYLPLYYKTVLNMSLTSVREKENVSDFIQILFQNGILSAVPFILQFFSKVLYAGISDSAKKKDSSSFDVVTRWTNSSASFGIGFCFFLLCFCDCSQRAFAIFLICCAMSFVSGYIPGYSTSAVSIAPGQTAAIAAFSRFWGQIASSLAPYHIGAYTKQGTYEEWRLVFAVIAAICCASGLFFHCCGTASLQAWDSTHSKVPLEVAQEELIDSSKLDDSVRVTTVD</sequence>
<dbReference type="PROSITE" id="PS00217">
    <property type="entry name" value="SUGAR_TRANSPORT_2"/>
    <property type="match status" value="1"/>
</dbReference>
<feature type="transmembrane region" description="Helical" evidence="5">
    <location>
        <begin position="185"/>
        <end position="206"/>
    </location>
</feature>
<feature type="transmembrane region" description="Helical" evidence="5">
    <location>
        <begin position="95"/>
        <end position="112"/>
    </location>
</feature>
<feature type="transmembrane region" description="Helical" evidence="5">
    <location>
        <begin position="12"/>
        <end position="30"/>
    </location>
</feature>
<name>G0PMU1_CAEBE</name>
<dbReference type="STRING" id="135651.G0PMU1"/>
<dbReference type="eggNOG" id="KOG2532">
    <property type="taxonomic scope" value="Eukaryota"/>
</dbReference>
<dbReference type="GO" id="GO:0016020">
    <property type="term" value="C:membrane"/>
    <property type="evidence" value="ECO:0007669"/>
    <property type="project" value="UniProtKB-SubCell"/>
</dbReference>
<dbReference type="Pfam" id="PF07690">
    <property type="entry name" value="MFS_1"/>
    <property type="match status" value="1"/>
</dbReference>
<dbReference type="EMBL" id="GL381534">
    <property type="protein sequence ID" value="EGT38658.1"/>
    <property type="molecule type" value="Genomic_DNA"/>
</dbReference>
<dbReference type="GO" id="GO:0022857">
    <property type="term" value="F:transmembrane transporter activity"/>
    <property type="evidence" value="ECO:0007669"/>
    <property type="project" value="InterPro"/>
</dbReference>
<comment type="subcellular location">
    <subcellularLocation>
        <location evidence="1">Membrane</location>
        <topology evidence="1">Multi-pass membrane protein</topology>
    </subcellularLocation>
</comment>
<dbReference type="SUPFAM" id="SSF103473">
    <property type="entry name" value="MFS general substrate transporter"/>
    <property type="match status" value="1"/>
</dbReference>
<proteinExistence type="predicted"/>
<feature type="transmembrane region" description="Helical" evidence="5">
    <location>
        <begin position="124"/>
        <end position="143"/>
    </location>
</feature>
<dbReference type="GO" id="GO:0006820">
    <property type="term" value="P:monoatomic anion transport"/>
    <property type="evidence" value="ECO:0007669"/>
    <property type="project" value="TreeGrafter"/>
</dbReference>
<dbReference type="InterPro" id="IPR020846">
    <property type="entry name" value="MFS_dom"/>
</dbReference>
<dbReference type="FunCoup" id="G0PMU1">
    <property type="interactions" value="16"/>
</dbReference>
<protein>
    <recommendedName>
        <fullName evidence="6">Major facilitator superfamily (MFS) profile domain-containing protein</fullName>
    </recommendedName>
</protein>